<reference evidence="2 3" key="1">
    <citation type="submission" date="2024-02" db="EMBL/GenBank/DDBJ databases">
        <title>Deinococcus caeni NBRC 101312.</title>
        <authorList>
            <person name="Ichikawa N."/>
            <person name="Katano-Makiyama Y."/>
            <person name="Hidaka K."/>
        </authorList>
    </citation>
    <scope>NUCLEOTIDE SEQUENCE [LARGE SCALE GENOMIC DNA]</scope>
    <source>
        <strain evidence="2 3">NBRC 101312</strain>
    </source>
</reference>
<dbReference type="PANTHER" id="PTHR37292">
    <property type="entry name" value="VNG6097C"/>
    <property type="match status" value="1"/>
</dbReference>
<gene>
    <name evidence="2" type="ORF">Dcae01_00603</name>
</gene>
<dbReference type="PANTHER" id="PTHR37292:SF2">
    <property type="entry name" value="DUF262 DOMAIN-CONTAINING PROTEIN"/>
    <property type="match status" value="1"/>
</dbReference>
<proteinExistence type="predicted"/>
<evidence type="ECO:0000259" key="1">
    <source>
        <dbReference type="Pfam" id="PF03235"/>
    </source>
</evidence>
<keyword evidence="3" id="KW-1185">Reference proteome</keyword>
<evidence type="ECO:0000313" key="2">
    <source>
        <dbReference type="EMBL" id="GAA5439104.1"/>
    </source>
</evidence>
<name>A0ABP9U8G4_9DEIO</name>
<comment type="caution">
    <text evidence="2">The sequence shown here is derived from an EMBL/GenBank/DDBJ whole genome shotgun (WGS) entry which is preliminary data.</text>
</comment>
<evidence type="ECO:0000313" key="3">
    <source>
        <dbReference type="Proteomes" id="UP001423409"/>
    </source>
</evidence>
<feature type="domain" description="GmrSD restriction endonucleases N-terminal" evidence="1">
    <location>
        <begin position="13"/>
        <end position="253"/>
    </location>
</feature>
<dbReference type="RefSeq" id="WP_345441811.1">
    <property type="nucleotide sequence ID" value="NZ_BAABQU010000005.1"/>
</dbReference>
<sequence length="600" mass="67305">MTTTFSPDKIALSDMLRSVADGKLQLPDFQRGWVWNDDHIRSLLASISMSFPVGAVMTLATGNPDVKFKTRPLEGAEPPVNARPDFLLLDGQQRMTSLFQAIASGKVVDTRDARDKDIQRWYYVDIRKAVDPNVDREEAFVSLPKDRLTRNFRGEVVVDYSTPELERAGGLFPVGLMFGEYEDWAEEYRDLSPEHKERWKAFRKAVLEPFQKYQVPVIAMGNGTPKEAVCLVFEKVNTGGVSLTVFELLTATFAAENFHLREAWLGDPKSGVTGIQGRLHKHPVLGNVENTDFLQAVTLLATRARRLEQLQAGKTDSEAAAVSCKRKDVLKLTLQEYQAHAQAVEQGFVRAAQFLRTQKMFTARDLPYRTQLVPMAAALAVLGDKAQSVAVQDKLAEWYWNGVFGELYASATETRFAKDFPELLAWMDGKDAPDTVREASFNAQRLDDLRTRNSAAYKGVYALLMRDGAEDFRTGLPATDTAYFDESIDIHHIFPQDWCEKHGIKKRVYDSVINKTPLAYRTNRKIGGSAPSAYLARLQKGDKDTPPVDGERLDEILETHVIDVAALRSDNFEAFFMARRKALLDRIAGAMKKPVVGVEA</sequence>
<accession>A0ABP9U8G4</accession>
<protein>
    <recommendedName>
        <fullName evidence="1">GmrSD restriction endonucleases N-terminal domain-containing protein</fullName>
    </recommendedName>
</protein>
<dbReference type="Proteomes" id="UP001423409">
    <property type="component" value="Unassembled WGS sequence"/>
</dbReference>
<dbReference type="Pfam" id="PF03235">
    <property type="entry name" value="GmrSD_N"/>
    <property type="match status" value="1"/>
</dbReference>
<dbReference type="EMBL" id="BAABQU010000005">
    <property type="protein sequence ID" value="GAA5439104.1"/>
    <property type="molecule type" value="Genomic_DNA"/>
</dbReference>
<dbReference type="InterPro" id="IPR004919">
    <property type="entry name" value="GmrSD_N"/>
</dbReference>
<organism evidence="2 3">
    <name type="scientific">Deinococcus caeni</name>
    <dbReference type="NCBI Taxonomy" id="569127"/>
    <lineage>
        <taxon>Bacteria</taxon>
        <taxon>Thermotogati</taxon>
        <taxon>Deinococcota</taxon>
        <taxon>Deinococci</taxon>
        <taxon>Deinococcales</taxon>
        <taxon>Deinococcaceae</taxon>
        <taxon>Deinococcus</taxon>
    </lineage>
</organism>